<evidence type="ECO:0000313" key="2">
    <source>
        <dbReference type="Proteomes" id="UP000091918"/>
    </source>
</evidence>
<organism evidence="1 2">
    <name type="scientific">Emergomyces africanus</name>
    <dbReference type="NCBI Taxonomy" id="1955775"/>
    <lineage>
        <taxon>Eukaryota</taxon>
        <taxon>Fungi</taxon>
        <taxon>Dikarya</taxon>
        <taxon>Ascomycota</taxon>
        <taxon>Pezizomycotina</taxon>
        <taxon>Eurotiomycetes</taxon>
        <taxon>Eurotiomycetidae</taxon>
        <taxon>Onygenales</taxon>
        <taxon>Ajellomycetaceae</taxon>
        <taxon>Emergomyces</taxon>
    </lineage>
</organism>
<gene>
    <name evidence="1" type="ORF">ACJ72_07361</name>
</gene>
<protein>
    <submittedName>
        <fullName evidence="1">Uncharacterized protein</fullName>
    </submittedName>
</protein>
<proteinExistence type="predicted"/>
<name>A0A1B7NNG3_9EURO</name>
<dbReference type="EMBL" id="LGUA01001588">
    <property type="protein sequence ID" value="OAX78335.1"/>
    <property type="molecule type" value="Genomic_DNA"/>
</dbReference>
<keyword evidence="2" id="KW-1185">Reference proteome</keyword>
<dbReference type="AlphaFoldDB" id="A0A1B7NNG3"/>
<comment type="caution">
    <text evidence="1">The sequence shown here is derived from an EMBL/GenBank/DDBJ whole genome shotgun (WGS) entry which is preliminary data.</text>
</comment>
<evidence type="ECO:0000313" key="1">
    <source>
        <dbReference type="EMBL" id="OAX78335.1"/>
    </source>
</evidence>
<feature type="non-terminal residue" evidence="1">
    <location>
        <position position="1"/>
    </location>
</feature>
<sequence length="39" mass="4251">TKNAIATYHARTALPAAVGILVFTRTHRLKDIPGRHIGL</sequence>
<dbReference type="Proteomes" id="UP000091918">
    <property type="component" value="Unassembled WGS sequence"/>
</dbReference>
<accession>A0A1B7NNG3</accession>
<reference evidence="1 2" key="1">
    <citation type="submission" date="2015-07" db="EMBL/GenBank/DDBJ databases">
        <title>Emmonsia species relationships and genome sequence.</title>
        <authorList>
            <person name="Cuomo C.A."/>
            <person name="Schwartz I.S."/>
            <person name="Kenyon C."/>
            <person name="de Hoog G.S."/>
            <person name="Govender N.P."/>
            <person name="Botha A."/>
            <person name="Moreno L."/>
            <person name="de Vries M."/>
            <person name="Munoz J.F."/>
            <person name="Stielow J.B."/>
        </authorList>
    </citation>
    <scope>NUCLEOTIDE SEQUENCE [LARGE SCALE GENOMIC DNA]</scope>
    <source>
        <strain evidence="1 2">CBS 136260</strain>
    </source>
</reference>